<dbReference type="Pfam" id="PF07007">
    <property type="entry name" value="LprI"/>
    <property type="match status" value="1"/>
</dbReference>
<dbReference type="Proteomes" id="UP000831532">
    <property type="component" value="Chromosome"/>
</dbReference>
<proteinExistence type="predicted"/>
<feature type="chain" id="PRO_5045070869" evidence="1">
    <location>
        <begin position="20"/>
        <end position="147"/>
    </location>
</feature>
<dbReference type="Gene3D" id="1.20.1270.180">
    <property type="match status" value="1"/>
</dbReference>
<organism evidence="3 4">
    <name type="scientific">Massilia violaceinigra</name>
    <dbReference type="NCBI Taxonomy" id="2045208"/>
    <lineage>
        <taxon>Bacteria</taxon>
        <taxon>Pseudomonadati</taxon>
        <taxon>Pseudomonadota</taxon>
        <taxon>Betaproteobacteria</taxon>
        <taxon>Burkholderiales</taxon>
        <taxon>Oxalobacteraceae</taxon>
        <taxon>Telluria group</taxon>
        <taxon>Massilia</taxon>
    </lineage>
</organism>
<dbReference type="InterPro" id="IPR009739">
    <property type="entry name" value="LprI-like_N"/>
</dbReference>
<evidence type="ECO:0000313" key="3">
    <source>
        <dbReference type="EMBL" id="UOD30085.1"/>
    </source>
</evidence>
<evidence type="ECO:0000256" key="1">
    <source>
        <dbReference type="SAM" id="SignalP"/>
    </source>
</evidence>
<accession>A0ABY4A5N1</accession>
<sequence>MRAVSLFCVALLAAAPVLAAQAGAAKAVPQFDAAEKCDQFSQADRHECLTRMAADSAVTLKQAEAKAIQMINQWFENPNFKNLAKSKLRGSITAFAAYREAKCAFHDELVGGGIGNAHDIIRLACIADTNNQRALELIYATKNLAPP</sequence>
<evidence type="ECO:0000313" key="4">
    <source>
        <dbReference type="Proteomes" id="UP000831532"/>
    </source>
</evidence>
<name>A0ABY4A5N1_9BURK</name>
<gene>
    <name evidence="3" type="ORF">INH39_32875</name>
</gene>
<dbReference type="RefSeq" id="WP_243491337.1">
    <property type="nucleotide sequence ID" value="NZ_CP063361.1"/>
</dbReference>
<evidence type="ECO:0000259" key="2">
    <source>
        <dbReference type="Pfam" id="PF07007"/>
    </source>
</evidence>
<protein>
    <submittedName>
        <fullName evidence="3">DUF1311 domain-containing protein</fullName>
    </submittedName>
</protein>
<feature type="signal peptide" evidence="1">
    <location>
        <begin position="1"/>
        <end position="19"/>
    </location>
</feature>
<keyword evidence="4" id="KW-1185">Reference proteome</keyword>
<reference evidence="3 4" key="1">
    <citation type="submission" date="2020-10" db="EMBL/GenBank/DDBJ databases">
        <title>Genome analysis of Massilia species.</title>
        <authorList>
            <person name="Jung D.-H."/>
        </authorList>
    </citation>
    <scope>NUCLEOTIDE SEQUENCE [LARGE SCALE GENOMIC DNA]</scope>
    <source>
        <strain evidence="4">sipir</strain>
    </source>
</reference>
<dbReference type="EMBL" id="CP063361">
    <property type="protein sequence ID" value="UOD30085.1"/>
    <property type="molecule type" value="Genomic_DNA"/>
</dbReference>
<keyword evidence="1" id="KW-0732">Signal</keyword>
<feature type="domain" description="Lysozyme inhibitor LprI-like N-terminal" evidence="2">
    <location>
        <begin position="41"/>
        <end position="137"/>
    </location>
</feature>